<dbReference type="AlphaFoldDB" id="A0A931D8A4"/>
<dbReference type="InterPro" id="IPR013830">
    <property type="entry name" value="SGNH_hydro"/>
</dbReference>
<dbReference type="PANTHER" id="PTHR43784">
    <property type="entry name" value="GDSL-LIKE LIPASE/ACYLHYDROLASE, PUTATIVE (AFU_ORTHOLOGUE AFUA_2G00820)-RELATED"/>
    <property type="match status" value="1"/>
</dbReference>
<dbReference type="InterPro" id="IPR053140">
    <property type="entry name" value="GDSL_Rv0518-like"/>
</dbReference>
<dbReference type="CDD" id="cd01832">
    <property type="entry name" value="SGNH_hydrolase_like_1"/>
    <property type="match status" value="1"/>
</dbReference>
<dbReference type="EMBL" id="JADOTZ010000001">
    <property type="protein sequence ID" value="MBG6084262.1"/>
    <property type="molecule type" value="Genomic_DNA"/>
</dbReference>
<keyword evidence="3" id="KW-1185">Reference proteome</keyword>
<protein>
    <submittedName>
        <fullName evidence="2">Lysophospholipase L1-like esterase</fullName>
    </submittedName>
</protein>
<comment type="caution">
    <text evidence="2">The sequence shown here is derived from an EMBL/GenBank/DDBJ whole genome shotgun (WGS) entry which is preliminary data.</text>
</comment>
<name>A0A931D8A4_9MICC</name>
<dbReference type="PANTHER" id="PTHR43784:SF2">
    <property type="entry name" value="GDSL-LIKE LIPASE_ACYLHYDROLASE, PUTATIVE (AFU_ORTHOLOGUE AFUA_2G00820)-RELATED"/>
    <property type="match status" value="1"/>
</dbReference>
<dbReference type="Gene3D" id="3.40.50.1110">
    <property type="entry name" value="SGNH hydrolase"/>
    <property type="match status" value="1"/>
</dbReference>
<dbReference type="SUPFAM" id="SSF52266">
    <property type="entry name" value="SGNH hydrolase"/>
    <property type="match status" value="1"/>
</dbReference>
<gene>
    <name evidence="2" type="ORF">IW252_001029</name>
</gene>
<sequence>MDFEKRYVALGDSFSEGVGDPAPDRPNGVRGWTDRVAEQLITADPAWGYANLAIRGKKLPQIVAEQVPHAIELKPTLVTISAGGNDILRPRVDVEAIARQLDGALADLKGTGAAVVVFTGFDVSKSPLVNTTLGRVALFNERLREIADRREVVIADYWRWRQFQNFGYWDEDRLHMNTAGHTLMATRILELLRAEHSIEVPELSTPAARSRVELLKENATWAKVHLLPWVKRRLTGVSSGDNMSAKYPDYVQVAAD</sequence>
<dbReference type="InterPro" id="IPR036514">
    <property type="entry name" value="SGNH_hydro_sf"/>
</dbReference>
<evidence type="ECO:0000313" key="2">
    <source>
        <dbReference type="EMBL" id="MBG6084262.1"/>
    </source>
</evidence>
<dbReference type="RefSeq" id="WP_196835597.1">
    <property type="nucleotide sequence ID" value="NZ_JADOTZ010000001.1"/>
</dbReference>
<feature type="domain" description="SGNH hydrolase-type esterase" evidence="1">
    <location>
        <begin position="9"/>
        <end position="182"/>
    </location>
</feature>
<organism evidence="2 3">
    <name type="scientific">Zhihengliuella flava</name>
    <dbReference type="NCBI Taxonomy" id="1285193"/>
    <lineage>
        <taxon>Bacteria</taxon>
        <taxon>Bacillati</taxon>
        <taxon>Actinomycetota</taxon>
        <taxon>Actinomycetes</taxon>
        <taxon>Micrococcales</taxon>
        <taxon>Micrococcaceae</taxon>
        <taxon>Zhihengliuella</taxon>
    </lineage>
</organism>
<accession>A0A931D8A4</accession>
<evidence type="ECO:0000313" key="3">
    <source>
        <dbReference type="Proteomes" id="UP000625033"/>
    </source>
</evidence>
<reference evidence="2" key="1">
    <citation type="submission" date="2020-11" db="EMBL/GenBank/DDBJ databases">
        <title>Sequencing the genomes of 1000 actinobacteria strains.</title>
        <authorList>
            <person name="Klenk H.-P."/>
        </authorList>
    </citation>
    <scope>NUCLEOTIDE SEQUENCE</scope>
    <source>
        <strain evidence="2">DSM 26152</strain>
    </source>
</reference>
<dbReference type="Pfam" id="PF13472">
    <property type="entry name" value="Lipase_GDSL_2"/>
    <property type="match status" value="1"/>
</dbReference>
<evidence type="ECO:0000259" key="1">
    <source>
        <dbReference type="Pfam" id="PF13472"/>
    </source>
</evidence>
<proteinExistence type="predicted"/>
<dbReference type="Proteomes" id="UP000625033">
    <property type="component" value="Unassembled WGS sequence"/>
</dbReference>